<evidence type="ECO:0000256" key="9">
    <source>
        <dbReference type="ARBA" id="ARBA00022679"/>
    </source>
</evidence>
<evidence type="ECO:0000256" key="11">
    <source>
        <dbReference type="ARBA" id="ARBA00022842"/>
    </source>
</evidence>
<dbReference type="EC" id="2.7.8.26" evidence="5 19"/>
<comment type="function">
    <text evidence="14 19">Joins adenosylcobinamide-GDP and alpha-ribazole to generate adenosylcobalamin (Ado-cobalamin). Also synthesizes adenosylcobalamin 5'-phosphate from adenosylcobinamide-GDP and alpha-ribazole 5'-phosphate.</text>
</comment>
<keyword evidence="7 19" id="KW-1003">Cell membrane</keyword>
<dbReference type="GO" id="GO:0005886">
    <property type="term" value="C:plasma membrane"/>
    <property type="evidence" value="ECO:0007669"/>
    <property type="project" value="UniProtKB-SubCell"/>
</dbReference>
<comment type="cofactor">
    <cofactor evidence="1 19">
        <name>Mg(2+)</name>
        <dbReference type="ChEBI" id="CHEBI:18420"/>
    </cofactor>
</comment>
<dbReference type="GO" id="GO:0009236">
    <property type="term" value="P:cobalamin biosynthetic process"/>
    <property type="evidence" value="ECO:0007669"/>
    <property type="project" value="UniProtKB-UniRule"/>
</dbReference>
<evidence type="ECO:0000256" key="15">
    <source>
        <dbReference type="ARBA" id="ARBA00032605"/>
    </source>
</evidence>
<feature type="transmembrane region" description="Helical" evidence="19">
    <location>
        <begin position="75"/>
        <end position="93"/>
    </location>
</feature>
<keyword evidence="9 19" id="KW-0808">Transferase</keyword>
<evidence type="ECO:0000256" key="10">
    <source>
        <dbReference type="ARBA" id="ARBA00022692"/>
    </source>
</evidence>
<evidence type="ECO:0000256" key="7">
    <source>
        <dbReference type="ARBA" id="ARBA00022475"/>
    </source>
</evidence>
<name>A0A1Y5SBR5_9RHOB</name>
<comment type="pathway">
    <text evidence="3 19">Cofactor biosynthesis; adenosylcobalamin biosynthesis; adenosylcobalamin from cob(II)yrinate a,c-diamide: step 7/7.</text>
</comment>
<gene>
    <name evidence="20" type="primary">cobS_2</name>
    <name evidence="19" type="synonym">cobS</name>
    <name evidence="20" type="ORF">PEL8287_01697</name>
</gene>
<evidence type="ECO:0000256" key="2">
    <source>
        <dbReference type="ARBA" id="ARBA00004651"/>
    </source>
</evidence>
<dbReference type="Proteomes" id="UP000193827">
    <property type="component" value="Unassembled WGS sequence"/>
</dbReference>
<evidence type="ECO:0000256" key="12">
    <source>
        <dbReference type="ARBA" id="ARBA00022989"/>
    </source>
</evidence>
<feature type="transmembrane region" description="Helical" evidence="19">
    <location>
        <begin position="187"/>
        <end position="209"/>
    </location>
</feature>
<evidence type="ECO:0000256" key="5">
    <source>
        <dbReference type="ARBA" id="ARBA00013200"/>
    </source>
</evidence>
<keyword evidence="21" id="KW-1185">Reference proteome</keyword>
<reference evidence="20 21" key="1">
    <citation type="submission" date="2017-03" db="EMBL/GenBank/DDBJ databases">
        <authorList>
            <person name="Afonso C.L."/>
            <person name="Miller P.J."/>
            <person name="Scott M.A."/>
            <person name="Spackman E."/>
            <person name="Goraichik I."/>
            <person name="Dimitrov K.M."/>
            <person name="Suarez D.L."/>
            <person name="Swayne D.E."/>
        </authorList>
    </citation>
    <scope>NUCLEOTIDE SEQUENCE [LARGE SCALE GENOMIC DNA]</scope>
    <source>
        <strain evidence="20 21">CECT 8287</strain>
    </source>
</reference>
<dbReference type="GO" id="GO:0051073">
    <property type="term" value="F:adenosylcobinamide-GDP ribazoletransferase activity"/>
    <property type="evidence" value="ECO:0007669"/>
    <property type="project" value="UniProtKB-UniRule"/>
</dbReference>
<evidence type="ECO:0000256" key="1">
    <source>
        <dbReference type="ARBA" id="ARBA00001946"/>
    </source>
</evidence>
<dbReference type="PANTHER" id="PTHR34148">
    <property type="entry name" value="ADENOSYLCOBINAMIDE-GDP RIBAZOLETRANSFERASE"/>
    <property type="match status" value="1"/>
</dbReference>
<comment type="similarity">
    <text evidence="4 19">Belongs to the CobS family.</text>
</comment>
<dbReference type="GO" id="GO:0008818">
    <property type="term" value="F:cobalamin 5'-phosphate synthase activity"/>
    <property type="evidence" value="ECO:0007669"/>
    <property type="project" value="UniProtKB-UniRule"/>
</dbReference>
<evidence type="ECO:0000256" key="13">
    <source>
        <dbReference type="ARBA" id="ARBA00023136"/>
    </source>
</evidence>
<dbReference type="InterPro" id="IPR003805">
    <property type="entry name" value="CobS"/>
</dbReference>
<evidence type="ECO:0000313" key="21">
    <source>
        <dbReference type="Proteomes" id="UP000193827"/>
    </source>
</evidence>
<feature type="transmembrane region" description="Helical" evidence="19">
    <location>
        <begin position="47"/>
        <end position="69"/>
    </location>
</feature>
<dbReference type="NCBIfam" id="TIGR00317">
    <property type="entry name" value="cobS"/>
    <property type="match status" value="1"/>
</dbReference>
<evidence type="ECO:0000256" key="19">
    <source>
        <dbReference type="HAMAP-Rule" id="MF_00719"/>
    </source>
</evidence>
<feature type="transmembrane region" description="Helical" evidence="19">
    <location>
        <begin position="152"/>
        <end position="175"/>
    </location>
</feature>
<evidence type="ECO:0000256" key="6">
    <source>
        <dbReference type="ARBA" id="ARBA00015850"/>
    </source>
</evidence>
<sequence length="261" mass="26812">MLQPKKAPRMAKNDDALIHISDIPLAVALLSRLPVRVAETSRGAKAAWAYPLVGLIVGGLSALMGLLALGLGLPTLLVALLSLSMLVVLTGAMHEDGLADTADGLWGGWDRAARLQIMKDSHIGSYGVIALFLVQSARWGALWVLYDTNVAHAIAALIASSILSRATMPALMAILPHARADGLSRNVGSVSTATAGLGAALAATLALLLLGGSCFQAIVWAILVTVVIGAIARTKIGGQTGDILGATQQIAEVAVLLSLVP</sequence>
<keyword evidence="12 19" id="KW-1133">Transmembrane helix</keyword>
<feature type="transmembrane region" description="Helical" evidence="19">
    <location>
        <begin position="215"/>
        <end position="232"/>
    </location>
</feature>
<dbReference type="PANTHER" id="PTHR34148:SF1">
    <property type="entry name" value="ADENOSYLCOBINAMIDE-GDP RIBAZOLETRANSFERASE"/>
    <property type="match status" value="1"/>
</dbReference>
<dbReference type="UniPathway" id="UPA00148">
    <property type="reaction ID" value="UER00238"/>
</dbReference>
<evidence type="ECO:0000256" key="17">
    <source>
        <dbReference type="ARBA" id="ARBA00048623"/>
    </source>
</evidence>
<feature type="transmembrane region" description="Helical" evidence="19">
    <location>
        <begin position="123"/>
        <end position="146"/>
    </location>
</feature>
<organism evidence="20 21">
    <name type="scientific">Roseovarius litorisediminis</name>
    <dbReference type="NCBI Taxonomy" id="1312363"/>
    <lineage>
        <taxon>Bacteria</taxon>
        <taxon>Pseudomonadati</taxon>
        <taxon>Pseudomonadota</taxon>
        <taxon>Alphaproteobacteria</taxon>
        <taxon>Rhodobacterales</taxon>
        <taxon>Roseobacteraceae</taxon>
        <taxon>Roseovarius</taxon>
    </lineage>
</organism>
<proteinExistence type="inferred from homology"/>
<evidence type="ECO:0000256" key="4">
    <source>
        <dbReference type="ARBA" id="ARBA00010561"/>
    </source>
</evidence>
<evidence type="ECO:0000256" key="18">
    <source>
        <dbReference type="ARBA" id="ARBA00049504"/>
    </source>
</evidence>
<comment type="catalytic activity">
    <reaction evidence="17 19">
        <text>alpha-ribazole + adenosylcob(III)inamide-GDP = adenosylcob(III)alamin + GMP + H(+)</text>
        <dbReference type="Rhea" id="RHEA:16049"/>
        <dbReference type="ChEBI" id="CHEBI:10329"/>
        <dbReference type="ChEBI" id="CHEBI:15378"/>
        <dbReference type="ChEBI" id="CHEBI:18408"/>
        <dbReference type="ChEBI" id="CHEBI:58115"/>
        <dbReference type="ChEBI" id="CHEBI:60487"/>
        <dbReference type="EC" id="2.7.8.26"/>
    </reaction>
</comment>
<dbReference type="HAMAP" id="MF_00719">
    <property type="entry name" value="CobS"/>
    <property type="match status" value="1"/>
</dbReference>
<comment type="catalytic activity">
    <reaction evidence="18 19">
        <text>alpha-ribazole 5'-phosphate + adenosylcob(III)inamide-GDP = adenosylcob(III)alamin 5'-phosphate + GMP + H(+)</text>
        <dbReference type="Rhea" id="RHEA:23560"/>
        <dbReference type="ChEBI" id="CHEBI:15378"/>
        <dbReference type="ChEBI" id="CHEBI:57918"/>
        <dbReference type="ChEBI" id="CHEBI:58115"/>
        <dbReference type="ChEBI" id="CHEBI:60487"/>
        <dbReference type="ChEBI" id="CHEBI:60493"/>
        <dbReference type="EC" id="2.7.8.26"/>
    </reaction>
</comment>
<comment type="subcellular location">
    <subcellularLocation>
        <location evidence="2 19">Cell membrane</location>
        <topology evidence="2 19">Multi-pass membrane protein</topology>
    </subcellularLocation>
</comment>
<evidence type="ECO:0000256" key="16">
    <source>
        <dbReference type="ARBA" id="ARBA00032853"/>
    </source>
</evidence>
<keyword evidence="11 19" id="KW-0460">Magnesium</keyword>
<protein>
    <recommendedName>
        <fullName evidence="6 19">Adenosylcobinamide-GDP ribazoletransferase</fullName>
        <ecNumber evidence="5 19">2.7.8.26</ecNumber>
    </recommendedName>
    <alternativeName>
        <fullName evidence="16 19">Cobalamin synthase</fullName>
    </alternativeName>
    <alternativeName>
        <fullName evidence="15 19">Cobalamin-5'-phosphate synthase</fullName>
    </alternativeName>
</protein>
<evidence type="ECO:0000313" key="20">
    <source>
        <dbReference type="EMBL" id="SLN34366.1"/>
    </source>
</evidence>
<dbReference type="AlphaFoldDB" id="A0A1Y5SBR5"/>
<keyword evidence="13 19" id="KW-0472">Membrane</keyword>
<accession>A0A1Y5SBR5</accession>
<evidence type="ECO:0000256" key="8">
    <source>
        <dbReference type="ARBA" id="ARBA00022573"/>
    </source>
</evidence>
<keyword evidence="10 19" id="KW-0812">Transmembrane</keyword>
<keyword evidence="8 19" id="KW-0169">Cobalamin biosynthesis</keyword>
<evidence type="ECO:0000256" key="14">
    <source>
        <dbReference type="ARBA" id="ARBA00025228"/>
    </source>
</evidence>
<evidence type="ECO:0000256" key="3">
    <source>
        <dbReference type="ARBA" id="ARBA00004663"/>
    </source>
</evidence>
<dbReference type="Pfam" id="PF02654">
    <property type="entry name" value="CobS"/>
    <property type="match status" value="1"/>
</dbReference>
<dbReference type="EMBL" id="FWFL01000003">
    <property type="protein sequence ID" value="SLN34366.1"/>
    <property type="molecule type" value="Genomic_DNA"/>
</dbReference>